<sequence>MKNLYLAKQKLSFKMMLTAILMLMSSNLLFADGSKDLYPNGKSGYRAYLRCSLTPDPERWPFPTNGTHYVYAKEGERITLASSAQLATTNSAIRLFSPSGNMVVNDATVAGQILNRDQEKSGPKLFGENSTTKYTPIYYTVPSGGDGIYRVEFLARGTSDPSITILADSNWTQGTTAGIFAWDISVINSSNTAFIPGRVYATLLNLTNGTNSPNTNGFRGIVYGLTDDGFTYRINNNGNNGLYFSFFINNNGFRDSQLKSVYKSLTVTNLSATDVQNPMAADIITPTTQQITHKIFYTLPDPNLPQSSAGAVPGGSTWLKVVPIVPVVTQVSSQGVEGTQGQISSKGGYIKFNSNRPAKYTIIIKSSTTPAAFTQTVLTGFANQDANSILWDGKDGAGQPLPAGTHQAEISVQLQGAEVHFPYIDMEYNQNGTIIDLLNKNDLSQVESSMVYWNDVDIPNVMNGSNSSPKNNSHLPPVNSTGVNSNTNGHIWGVNATGTGGQFGDQKSMDTWAFVKGPMETLPLPIVSRIADLKISQLTADKMAVVPGDVVTFFVKAKNDGPSSITGSKFTFVHPMGFTPQSIVFDGIGCGNQSTLVTYNSSTRTYSSNIDLPTGCEIGYTVKLLVTGNLASGIQNFRAGILRTNDVTDPDATNPNPAEMPTDVQIECSNNGAGGTCNNIRNISFNYAAAAQCTEQVGGENFSLNGGTSKTFLQPATSSGFVLDIYSLDNSFNMNVNGVNIAGSEIEFQSAGTPAPGINVRFADGSQYEINTPLIINYSGNAASPLIRVVISNTGAVSMYGSKTAGGALFPVELFNGNAFNTIPWNTSSGNTIIINQNVVGTATNAVGRGYGLNSVACVCYNLPNTTSAGISAQHGITLLNRAGTANGNWPMIRKGAHTVLESNTKGFVITRVPTSGLSLITTPVDGMMVYDTTAKCLKIYTVDTVTPANTGWTCFSTPTCP</sequence>
<gene>
    <name evidence="3" type="ORF">IC610_19100</name>
</gene>
<keyword evidence="4" id="KW-1185">Reference proteome</keyword>
<evidence type="ECO:0000313" key="4">
    <source>
        <dbReference type="Proteomes" id="UP000637299"/>
    </source>
</evidence>
<dbReference type="RefSeq" id="WP_191738344.1">
    <property type="nucleotide sequence ID" value="NZ_JACYFS010000010.1"/>
</dbReference>
<evidence type="ECO:0000259" key="2">
    <source>
        <dbReference type="Pfam" id="PF01345"/>
    </source>
</evidence>
<name>A0ABR8ZIF6_9FLAO</name>
<feature type="signal peptide" evidence="1">
    <location>
        <begin position="1"/>
        <end position="31"/>
    </location>
</feature>
<dbReference type="EMBL" id="JACYFS010000010">
    <property type="protein sequence ID" value="MBD8084521.1"/>
    <property type="molecule type" value="Genomic_DNA"/>
</dbReference>
<protein>
    <submittedName>
        <fullName evidence="3">DUF11 domain-containing protein</fullName>
    </submittedName>
</protein>
<reference evidence="3 4" key="1">
    <citation type="submission" date="2020-09" db="EMBL/GenBank/DDBJ databases">
        <title>Genome seq and assembly of Chryseobacterium sp.</title>
        <authorList>
            <person name="Chhetri G."/>
        </authorList>
    </citation>
    <scope>NUCLEOTIDE SEQUENCE [LARGE SCALE GENOMIC DNA]</scope>
    <source>
        <strain evidence="3 4">GCR10</strain>
    </source>
</reference>
<keyword evidence="1" id="KW-0732">Signal</keyword>
<dbReference type="InterPro" id="IPR001434">
    <property type="entry name" value="OmcB-like_DUF11"/>
</dbReference>
<comment type="caution">
    <text evidence="3">The sequence shown here is derived from an EMBL/GenBank/DDBJ whole genome shotgun (WGS) entry which is preliminary data.</text>
</comment>
<dbReference type="Pfam" id="PF01345">
    <property type="entry name" value="DUF11"/>
    <property type="match status" value="1"/>
</dbReference>
<evidence type="ECO:0000256" key="1">
    <source>
        <dbReference type="SAM" id="SignalP"/>
    </source>
</evidence>
<feature type="domain" description="DUF11" evidence="2">
    <location>
        <begin position="532"/>
        <end position="654"/>
    </location>
</feature>
<proteinExistence type="predicted"/>
<dbReference type="Proteomes" id="UP000637299">
    <property type="component" value="Unassembled WGS sequence"/>
</dbReference>
<evidence type="ECO:0000313" key="3">
    <source>
        <dbReference type="EMBL" id="MBD8084521.1"/>
    </source>
</evidence>
<feature type="chain" id="PRO_5046776091" evidence="1">
    <location>
        <begin position="32"/>
        <end position="962"/>
    </location>
</feature>
<organism evidence="3 4">
    <name type="scientific">Chryseobacterium caseinilyticum</name>
    <dbReference type="NCBI Taxonomy" id="2771428"/>
    <lineage>
        <taxon>Bacteria</taxon>
        <taxon>Pseudomonadati</taxon>
        <taxon>Bacteroidota</taxon>
        <taxon>Flavobacteriia</taxon>
        <taxon>Flavobacteriales</taxon>
        <taxon>Weeksellaceae</taxon>
        <taxon>Chryseobacterium group</taxon>
        <taxon>Chryseobacterium</taxon>
    </lineage>
</organism>
<accession>A0ABR8ZIF6</accession>